<keyword evidence="3" id="KW-0804">Transcription</keyword>
<comment type="caution">
    <text evidence="5">The sequence shown here is derived from an EMBL/GenBank/DDBJ whole genome shotgun (WGS) entry which is preliminary data.</text>
</comment>
<evidence type="ECO:0000313" key="5">
    <source>
        <dbReference type="EMBL" id="POA09455.1"/>
    </source>
</evidence>
<evidence type="ECO:0000313" key="6">
    <source>
        <dbReference type="Proteomes" id="UP000242712"/>
    </source>
</evidence>
<protein>
    <submittedName>
        <fullName evidence="5">XRE family transcriptional regulator</fullName>
    </submittedName>
</protein>
<dbReference type="GO" id="GO:0003677">
    <property type="term" value="F:DNA binding"/>
    <property type="evidence" value="ECO:0007669"/>
    <property type="project" value="UniProtKB-KW"/>
</dbReference>
<sequence>MENNNVRKKLSENLQELMKERNIDQKELAEAIGVTQPTVSNWIQQTKYPRIKRIQQLADYFNVSKSRITEGKKEIQQDTLAAHLDGDFTEEELAEIRKYAELVRKAHRNN</sequence>
<dbReference type="RefSeq" id="WP_070503146.1">
    <property type="nucleotide sequence ID" value="NZ_CBCRVO010000001.1"/>
</dbReference>
<dbReference type="SUPFAM" id="SSF47413">
    <property type="entry name" value="lambda repressor-like DNA-binding domains"/>
    <property type="match status" value="1"/>
</dbReference>
<organism evidence="5 6">
    <name type="scientific">Staphylococcus argensis</name>
    <dbReference type="NCBI Taxonomy" id="1607738"/>
    <lineage>
        <taxon>Bacteria</taxon>
        <taxon>Bacillati</taxon>
        <taxon>Bacillota</taxon>
        <taxon>Bacilli</taxon>
        <taxon>Bacillales</taxon>
        <taxon>Staphylococcaceae</taxon>
        <taxon>Staphylococcus</taxon>
    </lineage>
</organism>
<dbReference type="OrthoDB" id="194368at2"/>
<keyword evidence="2" id="KW-0238">DNA-binding</keyword>
<accession>A0A2K4FEU9</accession>
<feature type="domain" description="HTH cro/C1-type" evidence="4">
    <location>
        <begin position="14"/>
        <end position="68"/>
    </location>
</feature>
<dbReference type="Gene3D" id="1.10.260.40">
    <property type="entry name" value="lambda repressor-like DNA-binding domains"/>
    <property type="match status" value="1"/>
</dbReference>
<evidence type="ECO:0000256" key="1">
    <source>
        <dbReference type="ARBA" id="ARBA00023015"/>
    </source>
</evidence>
<keyword evidence="1" id="KW-0805">Transcription regulation</keyword>
<dbReference type="AlphaFoldDB" id="A0A2K4FEU9"/>
<dbReference type="CDD" id="cd00093">
    <property type="entry name" value="HTH_XRE"/>
    <property type="match status" value="1"/>
</dbReference>
<reference evidence="5 6" key="1">
    <citation type="submission" date="2017-08" db="EMBL/GenBank/DDBJ databases">
        <title>Draft genome sequences of 64 type strains of genus Staph aureus.</title>
        <authorList>
            <person name="Cole K."/>
            <person name="Golubchik T."/>
            <person name="Russell J."/>
            <person name="Foster D."/>
            <person name="Llewelyn M."/>
            <person name="Wilson D."/>
            <person name="Crook D."/>
            <person name="Paul J."/>
        </authorList>
    </citation>
    <scope>NUCLEOTIDE SEQUENCE [LARGE SCALE GENOMIC DNA]</scope>
    <source>
        <strain evidence="5 6">DSM 29875</strain>
    </source>
</reference>
<evidence type="ECO:0000259" key="4">
    <source>
        <dbReference type="PROSITE" id="PS50943"/>
    </source>
</evidence>
<name>A0A2K4FEU9_9STAP</name>
<proteinExistence type="predicted"/>
<dbReference type="InterPro" id="IPR001387">
    <property type="entry name" value="Cro/C1-type_HTH"/>
</dbReference>
<dbReference type="Pfam" id="PF01381">
    <property type="entry name" value="HTH_3"/>
    <property type="match status" value="1"/>
</dbReference>
<dbReference type="SMART" id="SM00530">
    <property type="entry name" value="HTH_XRE"/>
    <property type="match status" value="1"/>
</dbReference>
<dbReference type="PROSITE" id="PS50943">
    <property type="entry name" value="HTH_CROC1"/>
    <property type="match status" value="1"/>
</dbReference>
<gene>
    <name evidence="5" type="ORF">CD039_01460</name>
</gene>
<evidence type="ECO:0000256" key="2">
    <source>
        <dbReference type="ARBA" id="ARBA00023125"/>
    </source>
</evidence>
<dbReference type="EMBL" id="PPPX01000001">
    <property type="protein sequence ID" value="POA09455.1"/>
    <property type="molecule type" value="Genomic_DNA"/>
</dbReference>
<dbReference type="Proteomes" id="UP000242712">
    <property type="component" value="Unassembled WGS sequence"/>
</dbReference>
<dbReference type="PANTHER" id="PTHR40661">
    <property type="match status" value="1"/>
</dbReference>
<keyword evidence="6" id="KW-1185">Reference proteome</keyword>
<dbReference type="PANTHER" id="PTHR40661:SF1">
    <property type="entry name" value="HTH CRO_C1-TYPE DOMAIN-CONTAINING PROTEIN"/>
    <property type="match status" value="1"/>
</dbReference>
<dbReference type="GeneID" id="98297010"/>
<dbReference type="InterPro" id="IPR010982">
    <property type="entry name" value="Lambda_DNA-bd_dom_sf"/>
</dbReference>
<evidence type="ECO:0000256" key="3">
    <source>
        <dbReference type="ARBA" id="ARBA00023163"/>
    </source>
</evidence>